<accession>A0A7Y8KYE8</accession>
<dbReference type="RefSeq" id="WP_177136872.1">
    <property type="nucleotide sequence ID" value="NZ_VYGV01000016.1"/>
</dbReference>
<organism evidence="1 2">
    <name type="scientific">Hydrogenophaga aromaticivorans</name>
    <dbReference type="NCBI Taxonomy" id="2610898"/>
    <lineage>
        <taxon>Bacteria</taxon>
        <taxon>Pseudomonadati</taxon>
        <taxon>Pseudomonadota</taxon>
        <taxon>Betaproteobacteria</taxon>
        <taxon>Burkholderiales</taxon>
        <taxon>Comamonadaceae</taxon>
        <taxon>Hydrogenophaga</taxon>
    </lineage>
</organism>
<reference evidence="1 2" key="1">
    <citation type="submission" date="2019-09" db="EMBL/GenBank/DDBJ databases">
        <title>Hydrogenophaga aromatica sp. nov., isolated from a para-xylene-degrading enrichment culture.</title>
        <authorList>
            <person name="Tancsics A."/>
            <person name="Banerjee S."/>
        </authorList>
    </citation>
    <scope>NUCLEOTIDE SEQUENCE [LARGE SCALE GENOMIC DNA]</scope>
    <source>
        <strain evidence="1 2">D2P1</strain>
    </source>
</reference>
<protein>
    <submittedName>
        <fullName evidence="1">[NiFe]-hydrogenase assembly chaperone HybE</fullName>
    </submittedName>
</protein>
<gene>
    <name evidence="1" type="primary">hybE</name>
    <name evidence="1" type="ORF">F3K02_17140</name>
</gene>
<name>A0A7Y8KYE8_9BURK</name>
<proteinExistence type="predicted"/>
<dbReference type="InterPro" id="IPR038530">
    <property type="entry name" value="NiFe-hyd_HybE_sf"/>
</dbReference>
<dbReference type="InterPro" id="IPR023994">
    <property type="entry name" value="NiFe-hyd_HybE"/>
</dbReference>
<keyword evidence="2" id="KW-1185">Reference proteome</keyword>
<evidence type="ECO:0000313" key="1">
    <source>
        <dbReference type="EMBL" id="NWF46964.1"/>
    </source>
</evidence>
<dbReference type="Gene3D" id="3.30.1460.40">
    <property type="entry name" value="[NiFe]-hydrogenase assembly chaperone, HybE"/>
    <property type="match status" value="1"/>
</dbReference>
<dbReference type="EMBL" id="VYGV01000016">
    <property type="protein sequence ID" value="NWF46964.1"/>
    <property type="molecule type" value="Genomic_DNA"/>
</dbReference>
<dbReference type="Pfam" id="PF11939">
    <property type="entry name" value="NiFe-hyd_HybE"/>
    <property type="match status" value="1"/>
</dbReference>
<dbReference type="NCBIfam" id="TIGR03993">
    <property type="entry name" value="hydrog_HybE"/>
    <property type="match status" value="1"/>
</dbReference>
<sequence>MSAPSQPTPEWLDQRVSALVTHFVRVQTERMVGIPLLNPALSVEAVGFEWGGDAEEGSEAVAEGVLITPWFMSLLRLPSVNGPHGNRVGRKAVRDFGSERFDFIGAHDPAIGYHETCALFSPMNGFTSQDLARETALASLALVRPAPEAPELAPVAAEPLPPRRAFFMARRPDAGAAV</sequence>
<evidence type="ECO:0000313" key="2">
    <source>
        <dbReference type="Proteomes" id="UP000545507"/>
    </source>
</evidence>
<dbReference type="Proteomes" id="UP000545507">
    <property type="component" value="Unassembled WGS sequence"/>
</dbReference>
<dbReference type="AlphaFoldDB" id="A0A7Y8KYE8"/>
<comment type="caution">
    <text evidence="1">The sequence shown here is derived from an EMBL/GenBank/DDBJ whole genome shotgun (WGS) entry which is preliminary data.</text>
</comment>